<organism evidence="1 2">
    <name type="scientific">Capnocytophaga cynodegmi</name>
    <dbReference type="NCBI Taxonomy" id="28189"/>
    <lineage>
        <taxon>Bacteria</taxon>
        <taxon>Pseudomonadati</taxon>
        <taxon>Bacteroidota</taxon>
        <taxon>Flavobacteriia</taxon>
        <taxon>Flavobacteriales</taxon>
        <taxon>Flavobacteriaceae</taxon>
        <taxon>Capnocytophaga</taxon>
    </lineage>
</organism>
<protein>
    <recommendedName>
        <fullName evidence="3">Lipoprotein</fullName>
    </recommendedName>
</protein>
<keyword evidence="2" id="KW-1185">Reference proteome</keyword>
<evidence type="ECO:0008006" key="3">
    <source>
        <dbReference type="Google" id="ProtNLM"/>
    </source>
</evidence>
<accession>A0A0B7HK54</accession>
<dbReference type="AlphaFoldDB" id="A0A0B7HK54"/>
<dbReference type="STRING" id="28189.CCYN74_500002"/>
<proteinExistence type="predicted"/>
<evidence type="ECO:0000313" key="1">
    <source>
        <dbReference type="EMBL" id="CEN37923.1"/>
    </source>
</evidence>
<dbReference type="Proteomes" id="UP000038055">
    <property type="component" value="Unassembled WGS sequence"/>
</dbReference>
<dbReference type="EMBL" id="CDOD01000035">
    <property type="protein sequence ID" value="CEN37923.1"/>
    <property type="molecule type" value="Genomic_DNA"/>
</dbReference>
<name>A0A0B7HK54_9FLAO</name>
<dbReference type="eggNOG" id="ENOG5032WKM">
    <property type="taxonomic scope" value="Bacteria"/>
</dbReference>
<dbReference type="RefSeq" id="WP_041993482.1">
    <property type="nucleotide sequence ID" value="NZ_CDOD01000035.1"/>
</dbReference>
<dbReference type="PROSITE" id="PS51257">
    <property type="entry name" value="PROKAR_LIPOPROTEIN"/>
    <property type="match status" value="1"/>
</dbReference>
<evidence type="ECO:0000313" key="2">
    <source>
        <dbReference type="Proteomes" id="UP000038055"/>
    </source>
</evidence>
<sequence length="184" mass="21373">MKAYFSIILVVFFFASCKSDKELSPNDAKLLISAYLGEKPLYETGKFSTDKQRLEAKKDKELIKAIENLVDNGYVEINNEKVRKKWFSKDSVYIVEPTLTKASLPYIVSHNKKTSIVKTIIYKLNEEQINIEKNNEKTAICTAILDKEKTPFYHFGKDPNPKLMFISRKFKLKYDENSGWKIVK</sequence>
<gene>
    <name evidence="1" type="ORF">CCYN2B_400002</name>
</gene>
<reference evidence="2" key="1">
    <citation type="submission" date="2015-01" db="EMBL/GenBank/DDBJ databases">
        <authorList>
            <person name="MANFREDI Pablo"/>
        </authorList>
    </citation>
    <scope>NUCLEOTIDE SEQUENCE [LARGE SCALE GENOMIC DNA]</scope>
    <source>
        <strain evidence="2">Ccyn2B</strain>
    </source>
</reference>